<feature type="compositionally biased region" description="Basic and acidic residues" evidence="1">
    <location>
        <begin position="1"/>
        <end position="16"/>
    </location>
</feature>
<dbReference type="PANTHER" id="PTHR43842">
    <property type="entry name" value="PROPIONYL-COA CARBOXYLASE BETA CHAIN"/>
    <property type="match status" value="1"/>
</dbReference>
<evidence type="ECO:0000313" key="5">
    <source>
        <dbReference type="Proteomes" id="UP001595583"/>
    </source>
</evidence>
<dbReference type="InterPro" id="IPR029045">
    <property type="entry name" value="ClpP/crotonase-like_dom_sf"/>
</dbReference>
<sequence>MAHDEMLAELDRRREAASAMGGPKKLAKRREAGQLNAQERLDALVDAGSFFEVGLLGQSSFDADAAKTPRDGKITGFGRIDGRDVGVVVNDFTTKGASTSTTNSKKIGYIRKTCTEKGMPFVHVGESTGARLPDAMGSKGMGTMLGNDVTQFRRMRDTPWAAAALDTSFGSSAWLCCCSDFAVMKKGSIMSVSSPRLVSMAIGENVDLEDLGGWRLHAEQTGLIDHFVDTDEEAMRALRTFLSYMPSHNGELPPDAPVSEGSGLDQERILDVLPEKRTQVYNMKKIVELIFDKGSVFELKPRFGRSAMVALARLDGKVTGVIANNPNVGGGALSAEACRKIIDFTVMCDSFNIPLVRMMDTPGFVVGTDAERRGAPGHIMNFMNATCLTTVPQITVICRKAYGRAYVAMGGGAHNDAMIAWPGAEVSFMDPVFATSIVHNLKAGEEGFEEALGHIQKDLEIWDMARIFSAQDVVKPQETRAYLIRMFEIQRRRRSAGVGQHLMRTWPTSF</sequence>
<feature type="domain" description="CoA carboxyltransferase N-terminal" evidence="2">
    <location>
        <begin position="3"/>
        <end position="257"/>
    </location>
</feature>
<reference evidence="5" key="1">
    <citation type="journal article" date="2019" name="Int. J. Syst. Evol. Microbiol.">
        <title>The Global Catalogue of Microorganisms (GCM) 10K type strain sequencing project: providing services to taxonomists for standard genome sequencing and annotation.</title>
        <authorList>
            <consortium name="The Broad Institute Genomics Platform"/>
            <consortium name="The Broad Institute Genome Sequencing Center for Infectious Disease"/>
            <person name="Wu L."/>
            <person name="Ma J."/>
        </authorList>
    </citation>
    <scope>NUCLEOTIDE SEQUENCE [LARGE SCALE GENOMIC DNA]</scope>
    <source>
        <strain evidence="5">KCTC 52165</strain>
    </source>
</reference>
<dbReference type="Pfam" id="PF01039">
    <property type="entry name" value="Carboxyl_trans"/>
    <property type="match status" value="1"/>
</dbReference>
<dbReference type="PROSITE" id="PS50980">
    <property type="entry name" value="COA_CT_NTER"/>
    <property type="match status" value="1"/>
</dbReference>
<dbReference type="Proteomes" id="UP001595583">
    <property type="component" value="Unassembled WGS sequence"/>
</dbReference>
<dbReference type="SUPFAM" id="SSF52096">
    <property type="entry name" value="ClpP/crotonase"/>
    <property type="match status" value="2"/>
</dbReference>
<dbReference type="InterPro" id="IPR034733">
    <property type="entry name" value="AcCoA_carboxyl_beta"/>
</dbReference>
<feature type="region of interest" description="Disordered" evidence="1">
    <location>
        <begin position="1"/>
        <end position="31"/>
    </location>
</feature>
<evidence type="ECO:0000256" key="1">
    <source>
        <dbReference type="SAM" id="MobiDB-lite"/>
    </source>
</evidence>
<keyword evidence="5" id="KW-1185">Reference proteome</keyword>
<dbReference type="EC" id="6.-.-.-" evidence="4"/>
<proteinExistence type="predicted"/>
<comment type="caution">
    <text evidence="4">The sequence shown here is derived from an EMBL/GenBank/DDBJ whole genome shotgun (WGS) entry which is preliminary data.</text>
</comment>
<dbReference type="PANTHER" id="PTHR43842:SF2">
    <property type="entry name" value="PROPIONYL-COA CARBOXYLASE BETA CHAIN, MITOCHONDRIAL"/>
    <property type="match status" value="1"/>
</dbReference>
<keyword evidence="4" id="KW-0436">Ligase</keyword>
<dbReference type="PROSITE" id="PS50989">
    <property type="entry name" value="COA_CT_CTER"/>
    <property type="match status" value="1"/>
</dbReference>
<dbReference type="InterPro" id="IPR011763">
    <property type="entry name" value="COA_CT_C"/>
</dbReference>
<protein>
    <submittedName>
        <fullName evidence="4">Acyl-CoA carboxylase subunit beta</fullName>
        <ecNumber evidence="4">6.-.-.-</ecNumber>
    </submittedName>
</protein>
<evidence type="ECO:0000313" key="4">
    <source>
        <dbReference type="EMBL" id="MFC3206445.1"/>
    </source>
</evidence>
<dbReference type="EMBL" id="JBHRTK010000011">
    <property type="protein sequence ID" value="MFC3206445.1"/>
    <property type="molecule type" value="Genomic_DNA"/>
</dbReference>
<feature type="domain" description="CoA carboxyltransferase C-terminal" evidence="3">
    <location>
        <begin position="265"/>
        <end position="508"/>
    </location>
</feature>
<dbReference type="InterPro" id="IPR011762">
    <property type="entry name" value="COA_CT_N"/>
</dbReference>
<accession>A0ABV7K814</accession>
<evidence type="ECO:0000259" key="2">
    <source>
        <dbReference type="PROSITE" id="PS50980"/>
    </source>
</evidence>
<gene>
    <name evidence="4" type="ORF">ACFOHJ_09510</name>
</gene>
<dbReference type="InterPro" id="IPR051047">
    <property type="entry name" value="AccD/PCCB"/>
</dbReference>
<name>A0ABV7K814_9HYPH</name>
<organism evidence="4 5">
    <name type="scientific">Aquamicrobium soli</name>
    <dbReference type="NCBI Taxonomy" id="1811518"/>
    <lineage>
        <taxon>Bacteria</taxon>
        <taxon>Pseudomonadati</taxon>
        <taxon>Pseudomonadota</taxon>
        <taxon>Alphaproteobacteria</taxon>
        <taxon>Hyphomicrobiales</taxon>
        <taxon>Phyllobacteriaceae</taxon>
        <taxon>Aquamicrobium</taxon>
    </lineage>
</organism>
<evidence type="ECO:0000259" key="3">
    <source>
        <dbReference type="PROSITE" id="PS50989"/>
    </source>
</evidence>
<dbReference type="Gene3D" id="3.90.226.10">
    <property type="entry name" value="2-enoyl-CoA Hydratase, Chain A, domain 1"/>
    <property type="match status" value="2"/>
</dbReference>
<dbReference type="GO" id="GO:0016874">
    <property type="term" value="F:ligase activity"/>
    <property type="evidence" value="ECO:0007669"/>
    <property type="project" value="UniProtKB-KW"/>
</dbReference>
<dbReference type="RefSeq" id="WP_378220266.1">
    <property type="nucleotide sequence ID" value="NZ_JBHRTK010000011.1"/>
</dbReference>